<dbReference type="eggNOG" id="COG1053">
    <property type="taxonomic scope" value="Bacteria"/>
</dbReference>
<evidence type="ECO:0000256" key="2">
    <source>
        <dbReference type="ARBA" id="ARBA00001974"/>
    </source>
</evidence>
<comment type="similarity">
    <text evidence="3">Belongs to the FAD-dependent oxidoreductase 2 family. FRD/SDH subfamily.</text>
</comment>
<dbReference type="PANTHER" id="PTHR43400:SF7">
    <property type="entry name" value="FAD-DEPENDENT OXIDOREDUCTASE 2 FAD BINDING DOMAIN-CONTAINING PROTEIN"/>
    <property type="match status" value="1"/>
</dbReference>
<dbReference type="SMART" id="SM00900">
    <property type="entry name" value="FMN_bind"/>
    <property type="match status" value="1"/>
</dbReference>
<reference evidence="11 12" key="1">
    <citation type="journal article" date="2015" name="Genome Announc.">
        <title>Expanding the biotechnology potential of lactobacilli through comparative genomics of 213 strains and associated genera.</title>
        <authorList>
            <person name="Sun Z."/>
            <person name="Harris H.M."/>
            <person name="McCann A."/>
            <person name="Guo C."/>
            <person name="Argimon S."/>
            <person name="Zhang W."/>
            <person name="Yang X."/>
            <person name="Jeffery I.B."/>
            <person name="Cooney J.C."/>
            <person name="Kagawa T.F."/>
            <person name="Liu W."/>
            <person name="Song Y."/>
            <person name="Salvetti E."/>
            <person name="Wrobel A."/>
            <person name="Rasinkangas P."/>
            <person name="Parkhill J."/>
            <person name="Rea M.C."/>
            <person name="O'Sullivan O."/>
            <person name="Ritari J."/>
            <person name="Douillard F.P."/>
            <person name="Paul Ross R."/>
            <person name="Yang R."/>
            <person name="Briner A.E."/>
            <person name="Felis G.E."/>
            <person name="de Vos W.M."/>
            <person name="Barrangou R."/>
            <person name="Klaenhammer T.R."/>
            <person name="Caufield P.W."/>
            <person name="Cui Y."/>
            <person name="Zhang H."/>
            <person name="O'Toole P.W."/>
        </authorList>
    </citation>
    <scope>NUCLEOTIDE SEQUENCE [LARGE SCALE GENOMIC DNA]</scope>
    <source>
        <strain evidence="11 12">DSM 10532</strain>
    </source>
</reference>
<dbReference type="GO" id="GO:0010181">
    <property type="term" value="F:FMN binding"/>
    <property type="evidence" value="ECO:0007669"/>
    <property type="project" value="InterPro"/>
</dbReference>
<dbReference type="PRINTS" id="PR00368">
    <property type="entry name" value="FADPNR"/>
</dbReference>
<feature type="domain" description="FMN-binding" evidence="10">
    <location>
        <begin position="14"/>
        <end position="89"/>
    </location>
</feature>
<comment type="catalytic activity">
    <reaction evidence="9">
        <text>dihydrourocanate + A = urocanate + AH2</text>
        <dbReference type="Rhea" id="RHEA:36059"/>
        <dbReference type="ChEBI" id="CHEBI:13193"/>
        <dbReference type="ChEBI" id="CHEBI:17499"/>
        <dbReference type="ChEBI" id="CHEBI:27247"/>
        <dbReference type="ChEBI" id="CHEBI:72991"/>
        <dbReference type="EC" id="1.3.99.33"/>
    </reaction>
</comment>
<dbReference type="SUPFAM" id="SSF51905">
    <property type="entry name" value="FAD/NAD(P)-binding domain"/>
    <property type="match status" value="1"/>
</dbReference>
<dbReference type="GO" id="GO:0033765">
    <property type="term" value="F:steroid dehydrogenase activity, acting on the CH-CH group of donors"/>
    <property type="evidence" value="ECO:0007669"/>
    <property type="project" value="UniProtKB-ARBA"/>
</dbReference>
<dbReference type="EC" id="1.3.99.33" evidence="4"/>
<dbReference type="Gene3D" id="3.90.1010.20">
    <property type="match status" value="1"/>
</dbReference>
<sequence length="601" mass="65619">MSLKDGQYKVVAEVYQGEKLPLIVDVENGKVVGIKSEEKLANTNLNKAVIDTFSHEISRTQSLNVDAVSGASYSSKGILAAVKQAVVDAGGSTDDNEISTSNAGHYDATTRTNVDDYSNWREKPQKMVKTIDTDLVIVGSGIAGLAAAVQAGELGLDTVVLEKNSFVAGNGGGVEGIFGINTKMQQAAGIHTEPEKIIAKEMQLAQYRVDGSFWVDLVNNSSANIDWLVKNGVKLTKVDDYAGICQFPTFHWFKDGVAASGYVPYMKKKADEYGVKFLLNTPAYSVIYEDNKVKGVYAKTAEGFIKVNAKATIFATGGVGHNAKLIAKQGWQTKNLKFLSMPSNTGDGYQMAMSVGAKDMLQESPEFMDNYIQALPTNRLTKMAPETMIAGGGPVIWVNQNGRRIVNENITSYNMLYQHMPIKATKNTYVVFNKKIWDQFAKVALLKKPDPDEILADAVKKNRGNSLYEENSIKAIAKDVGIPEDTLIKTVSDYNDFCHEGRDREFNKEKADLVPIEDGPYYIGRLDNSNLVGLGGIGENNKFEVIDENFNTIPGLYAAGADSTMQYRSVYTITLGGSACAHSVNSGRHAVMNAKKYMQNL</sequence>
<evidence type="ECO:0000256" key="6">
    <source>
        <dbReference type="ARBA" id="ARBA00022630"/>
    </source>
</evidence>
<evidence type="ECO:0000256" key="1">
    <source>
        <dbReference type="ARBA" id="ARBA00001917"/>
    </source>
</evidence>
<evidence type="ECO:0000256" key="7">
    <source>
        <dbReference type="ARBA" id="ARBA00022827"/>
    </source>
</evidence>
<keyword evidence="7" id="KW-0274">FAD</keyword>
<evidence type="ECO:0000313" key="12">
    <source>
        <dbReference type="Proteomes" id="UP000051311"/>
    </source>
</evidence>
<dbReference type="Pfam" id="PF04205">
    <property type="entry name" value="FMN_bind"/>
    <property type="match status" value="1"/>
</dbReference>
<dbReference type="SUPFAM" id="SSF56425">
    <property type="entry name" value="Succinate dehydrogenase/fumarate reductase flavoprotein, catalytic domain"/>
    <property type="match status" value="1"/>
</dbReference>
<accession>A0A0R1NTY7</accession>
<proteinExistence type="inferred from homology"/>
<evidence type="ECO:0000259" key="10">
    <source>
        <dbReference type="SMART" id="SM00900"/>
    </source>
</evidence>
<dbReference type="Proteomes" id="UP000051311">
    <property type="component" value="Unassembled WGS sequence"/>
</dbReference>
<evidence type="ECO:0000256" key="9">
    <source>
        <dbReference type="ARBA" id="ARBA00049922"/>
    </source>
</evidence>
<dbReference type="InterPro" id="IPR027477">
    <property type="entry name" value="Succ_DH/fumarate_Rdtase_cat_sf"/>
</dbReference>
<dbReference type="PATRIC" id="fig|1423748.3.peg.1297"/>
<dbReference type="InterPro" id="IPR007329">
    <property type="entry name" value="FMN-bd"/>
</dbReference>
<dbReference type="Gene3D" id="3.50.50.60">
    <property type="entry name" value="FAD/NAD(P)-binding domain"/>
    <property type="match status" value="1"/>
</dbReference>
<protein>
    <recommendedName>
        <fullName evidence="5">Urocanate reductase</fullName>
        <ecNumber evidence="4">1.3.99.33</ecNumber>
    </recommendedName>
</protein>
<dbReference type="EMBL" id="AZEL01000044">
    <property type="protein sequence ID" value="KRL21748.1"/>
    <property type="molecule type" value="Genomic_DNA"/>
</dbReference>
<dbReference type="Gene3D" id="3.90.700.10">
    <property type="entry name" value="Succinate dehydrogenase/fumarate reductase flavoprotein, catalytic domain"/>
    <property type="match status" value="1"/>
</dbReference>
<dbReference type="STRING" id="1423748.FC37_GL001236"/>
<keyword evidence="6" id="KW-0285">Flavoprotein</keyword>
<name>A0A0R1NTY7_9LACO</name>
<evidence type="ECO:0000256" key="3">
    <source>
        <dbReference type="ARBA" id="ARBA00008040"/>
    </source>
</evidence>
<gene>
    <name evidence="11" type="ORF">FC37_GL001236</name>
</gene>
<dbReference type="InterPro" id="IPR003953">
    <property type="entry name" value="FAD-dep_OxRdtase_2_FAD-bd"/>
</dbReference>
<dbReference type="PANTHER" id="PTHR43400">
    <property type="entry name" value="FUMARATE REDUCTASE"/>
    <property type="match status" value="1"/>
</dbReference>
<comment type="caution">
    <text evidence="11">The sequence shown here is derived from an EMBL/GenBank/DDBJ whole genome shotgun (WGS) entry which is preliminary data.</text>
</comment>
<dbReference type="AlphaFoldDB" id="A0A0R1NTY7"/>
<organism evidence="11 12">
    <name type="scientific">Lactobacillus gallinarum DSM 10532 = JCM 2011</name>
    <dbReference type="NCBI Taxonomy" id="1423748"/>
    <lineage>
        <taxon>Bacteria</taxon>
        <taxon>Bacillati</taxon>
        <taxon>Bacillota</taxon>
        <taxon>Bacilli</taxon>
        <taxon>Lactobacillales</taxon>
        <taxon>Lactobacillaceae</taxon>
        <taxon>Lactobacillus</taxon>
    </lineage>
</organism>
<dbReference type="GO" id="GO:0016020">
    <property type="term" value="C:membrane"/>
    <property type="evidence" value="ECO:0007669"/>
    <property type="project" value="InterPro"/>
</dbReference>
<dbReference type="InterPro" id="IPR036188">
    <property type="entry name" value="FAD/NAD-bd_sf"/>
</dbReference>
<dbReference type="RefSeq" id="WP_025005307.1">
    <property type="nucleotide sequence ID" value="NZ_AZEL01000044.1"/>
</dbReference>
<comment type="cofactor">
    <cofactor evidence="2">
        <name>FAD</name>
        <dbReference type="ChEBI" id="CHEBI:57692"/>
    </cofactor>
</comment>
<evidence type="ECO:0000313" key="11">
    <source>
        <dbReference type="EMBL" id="KRL21748.1"/>
    </source>
</evidence>
<keyword evidence="8" id="KW-0560">Oxidoreductase</keyword>
<dbReference type="InterPro" id="IPR050315">
    <property type="entry name" value="FAD-oxidoreductase_2"/>
</dbReference>
<dbReference type="OrthoDB" id="9806724at2"/>
<evidence type="ECO:0000256" key="4">
    <source>
        <dbReference type="ARBA" id="ARBA00013137"/>
    </source>
</evidence>
<comment type="cofactor">
    <cofactor evidence="1">
        <name>FMN</name>
        <dbReference type="ChEBI" id="CHEBI:58210"/>
    </cofactor>
</comment>
<evidence type="ECO:0000256" key="5">
    <source>
        <dbReference type="ARBA" id="ARBA00015872"/>
    </source>
</evidence>
<evidence type="ECO:0000256" key="8">
    <source>
        <dbReference type="ARBA" id="ARBA00023002"/>
    </source>
</evidence>
<dbReference type="Pfam" id="PF00890">
    <property type="entry name" value="FAD_binding_2"/>
    <property type="match status" value="1"/>
</dbReference>